<dbReference type="InterPro" id="IPR000515">
    <property type="entry name" value="MetI-like"/>
</dbReference>
<gene>
    <name evidence="9" type="ORF">WHX56_06475</name>
</gene>
<dbReference type="SUPFAM" id="SSF161098">
    <property type="entry name" value="MetI-like"/>
    <property type="match status" value="1"/>
</dbReference>
<evidence type="ECO:0000256" key="1">
    <source>
        <dbReference type="ARBA" id="ARBA00004651"/>
    </source>
</evidence>
<evidence type="ECO:0000256" key="2">
    <source>
        <dbReference type="ARBA" id="ARBA00022448"/>
    </source>
</evidence>
<comment type="subcellular location">
    <subcellularLocation>
        <location evidence="1 7">Cell membrane</location>
        <topology evidence="1 7">Multi-pass membrane protein</topology>
    </subcellularLocation>
</comment>
<organism evidence="9 10">
    <name type="scientific">Achromobacter veterisilvae</name>
    <dbReference type="NCBI Taxonomy" id="2069367"/>
    <lineage>
        <taxon>Bacteria</taxon>
        <taxon>Pseudomonadati</taxon>
        <taxon>Pseudomonadota</taxon>
        <taxon>Betaproteobacteria</taxon>
        <taxon>Burkholderiales</taxon>
        <taxon>Alcaligenaceae</taxon>
        <taxon>Achromobacter</taxon>
    </lineage>
</organism>
<feature type="transmembrane region" description="Helical" evidence="7">
    <location>
        <begin position="190"/>
        <end position="210"/>
    </location>
</feature>
<feature type="domain" description="ABC transmembrane type-1" evidence="8">
    <location>
        <begin position="64"/>
        <end position="244"/>
    </location>
</feature>
<comment type="similarity">
    <text evidence="7">Belongs to the binding-protein-dependent transport system permease family.</text>
</comment>
<evidence type="ECO:0000256" key="5">
    <source>
        <dbReference type="ARBA" id="ARBA00022989"/>
    </source>
</evidence>
<evidence type="ECO:0000256" key="6">
    <source>
        <dbReference type="ARBA" id="ARBA00023136"/>
    </source>
</evidence>
<dbReference type="PROSITE" id="PS50928">
    <property type="entry name" value="ABC_TM1"/>
    <property type="match status" value="1"/>
</dbReference>
<keyword evidence="2 7" id="KW-0813">Transport</keyword>
<evidence type="ECO:0000313" key="10">
    <source>
        <dbReference type="Proteomes" id="UP001456224"/>
    </source>
</evidence>
<dbReference type="CDD" id="cd06261">
    <property type="entry name" value="TM_PBP2"/>
    <property type="match status" value="1"/>
</dbReference>
<keyword evidence="6 7" id="KW-0472">Membrane</keyword>
<keyword evidence="10" id="KW-1185">Reference proteome</keyword>
<evidence type="ECO:0000256" key="4">
    <source>
        <dbReference type="ARBA" id="ARBA00022692"/>
    </source>
</evidence>
<evidence type="ECO:0000313" key="9">
    <source>
        <dbReference type="EMBL" id="WXR75143.1"/>
    </source>
</evidence>
<dbReference type="EMBL" id="CP148753">
    <property type="protein sequence ID" value="WXR75143.1"/>
    <property type="molecule type" value="Genomic_DNA"/>
</dbReference>
<protein>
    <submittedName>
        <fullName evidence="9">ABC transporter permease subunit</fullName>
    </submittedName>
</protein>
<evidence type="ECO:0000256" key="7">
    <source>
        <dbReference type="RuleBase" id="RU363032"/>
    </source>
</evidence>
<dbReference type="RefSeq" id="WP_338880787.1">
    <property type="nucleotide sequence ID" value="NZ_CP148753.1"/>
</dbReference>
<dbReference type="PANTHER" id="PTHR30151:SF38">
    <property type="entry name" value="ALIPHATIC SULFONATES TRANSPORT PERMEASE PROTEIN SSUC-RELATED"/>
    <property type="match status" value="1"/>
</dbReference>
<dbReference type="PANTHER" id="PTHR30151">
    <property type="entry name" value="ALKANE SULFONATE ABC TRANSPORTER-RELATED, MEMBRANE SUBUNIT"/>
    <property type="match status" value="1"/>
</dbReference>
<keyword evidence="4 7" id="KW-0812">Transmembrane</keyword>
<dbReference type="InterPro" id="IPR035906">
    <property type="entry name" value="MetI-like_sf"/>
</dbReference>
<dbReference type="Proteomes" id="UP001456224">
    <property type="component" value="Chromosome"/>
</dbReference>
<name>A0ABZ2S4I5_9BURK</name>
<reference evidence="9 10" key="1">
    <citation type="submission" date="2024-03" db="EMBL/GenBank/DDBJ databases">
        <title>Reference genomes for the five species model microbial community.</title>
        <authorList>
            <person name="Padfield D."/>
        </authorList>
    </citation>
    <scope>NUCLEOTIDE SEQUENCE [LARGE SCALE GENOMIC DNA]</scope>
    <source>
        <strain evidence="9 10">AB1</strain>
    </source>
</reference>
<feature type="transmembrane region" description="Helical" evidence="7">
    <location>
        <begin position="104"/>
        <end position="122"/>
    </location>
</feature>
<evidence type="ECO:0000256" key="3">
    <source>
        <dbReference type="ARBA" id="ARBA00022475"/>
    </source>
</evidence>
<keyword evidence="3" id="KW-1003">Cell membrane</keyword>
<evidence type="ECO:0000259" key="8">
    <source>
        <dbReference type="PROSITE" id="PS50928"/>
    </source>
</evidence>
<proteinExistence type="inferred from homology"/>
<accession>A0ABZ2S4I5</accession>
<feature type="transmembrane region" description="Helical" evidence="7">
    <location>
        <begin position="128"/>
        <end position="146"/>
    </location>
</feature>
<feature type="transmembrane region" description="Helical" evidence="7">
    <location>
        <begin position="68"/>
        <end position="92"/>
    </location>
</feature>
<feature type="transmembrane region" description="Helical" evidence="7">
    <location>
        <begin position="225"/>
        <end position="245"/>
    </location>
</feature>
<keyword evidence="5 7" id="KW-1133">Transmembrane helix</keyword>
<sequence>MDRSGNPGRPRARFASWFAPVLLLAAWQWAAQAGWLPPRILPAPSAVASAAGSLAVSGELWPPVRDSLLRALAGLLLGGAAGLVLGTLNGAWRRAGAWLDGILQAARAVPVLALAPLVLSWFGAEDAAGLTLLSLGAFFPLYFQAFRGVRSVDPALVEMGRSCGLAGWRLYRDVVLPGALPSILTGLRQALGLVWLVLIAFEVFLAPSGIGRLMAQAGGLPQADVLLVGVLLYAALGWAADRLAVALERRLLRWSPARWRPERALGMN</sequence>
<dbReference type="Gene3D" id="1.10.3720.10">
    <property type="entry name" value="MetI-like"/>
    <property type="match status" value="1"/>
</dbReference>
<dbReference type="Pfam" id="PF00528">
    <property type="entry name" value="BPD_transp_1"/>
    <property type="match status" value="1"/>
</dbReference>